<dbReference type="InterPro" id="IPR050624">
    <property type="entry name" value="HTH-type_Tx_Regulator"/>
</dbReference>
<name>A0A6N2ZGL0_9FIRM</name>
<dbReference type="InterPro" id="IPR049149">
    <property type="entry name" value="TetR/AcrR_C"/>
</dbReference>
<dbReference type="InterPro" id="IPR009057">
    <property type="entry name" value="Homeodomain-like_sf"/>
</dbReference>
<dbReference type="PROSITE" id="PS01081">
    <property type="entry name" value="HTH_TETR_1"/>
    <property type="match status" value="1"/>
</dbReference>
<evidence type="ECO:0000256" key="1">
    <source>
        <dbReference type="ARBA" id="ARBA00023125"/>
    </source>
</evidence>
<dbReference type="PANTHER" id="PTHR43479:SF11">
    <property type="entry name" value="ACREF_ENVCD OPERON REPRESSOR-RELATED"/>
    <property type="match status" value="1"/>
</dbReference>
<dbReference type="SUPFAM" id="SSF46689">
    <property type="entry name" value="Homeodomain-like"/>
    <property type="match status" value="1"/>
</dbReference>
<dbReference type="GO" id="GO:0003677">
    <property type="term" value="F:DNA binding"/>
    <property type="evidence" value="ECO:0007669"/>
    <property type="project" value="UniProtKB-UniRule"/>
</dbReference>
<dbReference type="PANTHER" id="PTHR43479">
    <property type="entry name" value="ACREF/ENVCD OPERON REPRESSOR-RELATED"/>
    <property type="match status" value="1"/>
</dbReference>
<reference evidence="4" key="1">
    <citation type="submission" date="2019-11" db="EMBL/GenBank/DDBJ databases">
        <authorList>
            <person name="Feng L."/>
        </authorList>
    </citation>
    <scope>NUCLEOTIDE SEQUENCE</scope>
    <source>
        <strain evidence="4">PgorbachiiLFYP46</strain>
    </source>
</reference>
<dbReference type="InterPro" id="IPR023772">
    <property type="entry name" value="DNA-bd_HTH_TetR-type_CS"/>
</dbReference>
<evidence type="ECO:0000313" key="4">
    <source>
        <dbReference type="EMBL" id="VYT78411.1"/>
    </source>
</evidence>
<dbReference type="AlphaFoldDB" id="A0A6N2ZGL0"/>
<protein>
    <submittedName>
        <fullName evidence="4">HTH-type transcriptional regulator AcrR</fullName>
    </submittedName>
</protein>
<gene>
    <name evidence="4" type="primary">acrR</name>
    <name evidence="4" type="ORF">PGLFYP46_01046</name>
</gene>
<dbReference type="PROSITE" id="PS50977">
    <property type="entry name" value="HTH_TETR_2"/>
    <property type="match status" value="1"/>
</dbReference>
<evidence type="ECO:0000259" key="3">
    <source>
        <dbReference type="PROSITE" id="PS50977"/>
    </source>
</evidence>
<dbReference type="Pfam" id="PF00440">
    <property type="entry name" value="TetR_N"/>
    <property type="match status" value="1"/>
</dbReference>
<dbReference type="Pfam" id="PF21303">
    <property type="entry name" value="TetR_C_39"/>
    <property type="match status" value="1"/>
</dbReference>
<dbReference type="Gene3D" id="1.10.357.10">
    <property type="entry name" value="Tetracycline Repressor, domain 2"/>
    <property type="match status" value="1"/>
</dbReference>
<organism evidence="4">
    <name type="scientific">Peptoniphilus gorbachii</name>
    <dbReference type="NCBI Taxonomy" id="411567"/>
    <lineage>
        <taxon>Bacteria</taxon>
        <taxon>Bacillati</taxon>
        <taxon>Bacillota</taxon>
        <taxon>Tissierellia</taxon>
        <taxon>Tissierellales</taxon>
        <taxon>Peptoniphilaceae</taxon>
        <taxon>Peptoniphilus</taxon>
    </lineage>
</organism>
<dbReference type="RefSeq" id="WP_048949676.1">
    <property type="nucleotide sequence ID" value="NZ_CACRUP010000007.1"/>
</dbReference>
<feature type="DNA-binding region" description="H-T-H motif" evidence="2">
    <location>
        <begin position="31"/>
        <end position="50"/>
    </location>
</feature>
<sequence length="204" mass="23922">MREVKDAEIRKEEIMDISFRLFMKNGYMNTTTQDIIDEAKISRGLLYYHFKNKEDILYNIVERYSKPILRKISNITNDTNRTAIDKLRDFFSVTVISLDNITDENIELQKMVDLKENSYLMDKICHEITGQIALCFEKIIRDGNSEKIFNVKYPKETADFLVSGYIFVSNDLGMKRLDIEKTEKYLKSFKILLVNSLGIDESIL</sequence>
<keyword evidence="1 2" id="KW-0238">DNA-binding</keyword>
<dbReference type="PRINTS" id="PR00455">
    <property type="entry name" value="HTHTETR"/>
</dbReference>
<feature type="domain" description="HTH tetR-type" evidence="3">
    <location>
        <begin position="8"/>
        <end position="68"/>
    </location>
</feature>
<dbReference type="InterPro" id="IPR001647">
    <property type="entry name" value="HTH_TetR"/>
</dbReference>
<proteinExistence type="predicted"/>
<evidence type="ECO:0000256" key="2">
    <source>
        <dbReference type="PROSITE-ProRule" id="PRU00335"/>
    </source>
</evidence>
<accession>A0A6N2ZGL0</accession>
<dbReference type="EMBL" id="CACRUP010000007">
    <property type="protein sequence ID" value="VYT78411.1"/>
    <property type="molecule type" value="Genomic_DNA"/>
</dbReference>